<dbReference type="EMBL" id="BDRX01000027">
    <property type="protein sequence ID" value="GBF91817.1"/>
    <property type="molecule type" value="Genomic_DNA"/>
</dbReference>
<evidence type="ECO:0000313" key="3">
    <source>
        <dbReference type="EMBL" id="GBF91817.1"/>
    </source>
</evidence>
<dbReference type="Gene3D" id="3.40.50.1820">
    <property type="entry name" value="alpha/beta hydrolase"/>
    <property type="match status" value="1"/>
</dbReference>
<dbReference type="AlphaFoldDB" id="A0A2V0P3M9"/>
<gene>
    <name evidence="3" type="ORF">Rsub_04922</name>
</gene>
<proteinExistence type="predicted"/>
<feature type="region of interest" description="Disordered" evidence="1">
    <location>
        <begin position="235"/>
        <end position="268"/>
    </location>
</feature>
<keyword evidence="4" id="KW-1185">Reference proteome</keyword>
<dbReference type="Pfam" id="PF01764">
    <property type="entry name" value="Lipase_3"/>
    <property type="match status" value="1"/>
</dbReference>
<dbReference type="SUPFAM" id="SSF53474">
    <property type="entry name" value="alpha/beta-Hydrolases"/>
    <property type="match status" value="1"/>
</dbReference>
<dbReference type="InterPro" id="IPR002921">
    <property type="entry name" value="Fungal_lipase-type"/>
</dbReference>
<evidence type="ECO:0000259" key="2">
    <source>
        <dbReference type="Pfam" id="PF01764"/>
    </source>
</evidence>
<dbReference type="OrthoDB" id="438440at2759"/>
<dbReference type="PANTHER" id="PTHR47523">
    <property type="entry name" value="F21O3.11 PROTEIN"/>
    <property type="match status" value="1"/>
</dbReference>
<reference evidence="3 4" key="1">
    <citation type="journal article" date="2018" name="Sci. Rep.">
        <title>Raphidocelis subcapitata (=Pseudokirchneriella subcapitata) provides an insight into genome evolution and environmental adaptations in the Sphaeropleales.</title>
        <authorList>
            <person name="Suzuki S."/>
            <person name="Yamaguchi H."/>
            <person name="Nakajima N."/>
            <person name="Kawachi M."/>
        </authorList>
    </citation>
    <scope>NUCLEOTIDE SEQUENCE [LARGE SCALE GENOMIC DNA]</scope>
    <source>
        <strain evidence="3 4">NIES-35</strain>
    </source>
</reference>
<organism evidence="3 4">
    <name type="scientific">Raphidocelis subcapitata</name>
    <dbReference type="NCBI Taxonomy" id="307507"/>
    <lineage>
        <taxon>Eukaryota</taxon>
        <taxon>Viridiplantae</taxon>
        <taxon>Chlorophyta</taxon>
        <taxon>core chlorophytes</taxon>
        <taxon>Chlorophyceae</taxon>
        <taxon>CS clade</taxon>
        <taxon>Sphaeropleales</taxon>
        <taxon>Selenastraceae</taxon>
        <taxon>Raphidocelis</taxon>
    </lineage>
</organism>
<evidence type="ECO:0000256" key="1">
    <source>
        <dbReference type="SAM" id="MobiDB-lite"/>
    </source>
</evidence>
<protein>
    <recommendedName>
        <fullName evidence="2">Fungal lipase-type domain-containing protein</fullName>
    </recommendedName>
</protein>
<accession>A0A2V0P3M9</accession>
<dbReference type="Proteomes" id="UP000247498">
    <property type="component" value="Unassembled WGS sequence"/>
</dbReference>
<dbReference type="CDD" id="cd00519">
    <property type="entry name" value="Lipase_3"/>
    <property type="match status" value="1"/>
</dbReference>
<dbReference type="InterPro" id="IPR029058">
    <property type="entry name" value="AB_hydrolase_fold"/>
</dbReference>
<evidence type="ECO:0000313" key="4">
    <source>
        <dbReference type="Proteomes" id="UP000247498"/>
    </source>
</evidence>
<feature type="domain" description="Fungal lipase-type" evidence="2">
    <location>
        <begin position="70"/>
        <end position="216"/>
    </location>
</feature>
<comment type="caution">
    <text evidence="3">The sequence shown here is derived from an EMBL/GenBank/DDBJ whole genome shotgun (WGS) entry which is preliminary data.</text>
</comment>
<dbReference type="PANTHER" id="PTHR47523:SF1">
    <property type="entry name" value="F21O3.11 PROTEIN"/>
    <property type="match status" value="1"/>
</dbReference>
<dbReference type="InParanoid" id="A0A2V0P3M9"/>
<sequence length="582" mass="58271">MHAAMEEDLHCAAVLCELAYRSHAPADELRRQAAAVCDAVALSRCELGEVSKHAAGDQRFVVSHGPHAVYVAFQGTKQLSDWAANLRVRHTTLWQRDAGAKQQRDASAHGGFGRRSRALPLFELRDAARAAGKRLVLCGHSLGGAVATLCAVTLLRESQTDGGAPGRGGGGGGGDPGIRCIAFAAPPCANDALAAEAAAAGWDRYISNYVLPEDPVVPMVNRLLRARAAAASRFWHGSDGGGDGDGDDTQGDRDGASGGAAGAGGAPPELPAVQMMALERAEAAAAAWLRFESGCASDDDGGCGVGQLQPLRKQHAFGSAAGAAVAAAALAVPGNAAAAAAQAKPGALLPPQGSVGRRAQRHGAWPIGPLSDAAAAQLLTPQPSLKPAASLKQAASLLASGIAACGKQRLQPARASPPVARPGGTAGAGAPAAGRGGAALRWAGRALGAGLRVAALAAPRLLPAAVPVLGTLLPAAAGIEILGSAILMWAVPRNCPLGSQWVLSADGLAPADRPLCRFPRAPQALGLKQLGGLFPGHRMIAYRTRIAQLSSRGGTAASAAGAPAARAPAAAPAFAPAVCAAA</sequence>
<feature type="compositionally biased region" description="Gly residues" evidence="1">
    <location>
        <begin position="256"/>
        <end position="265"/>
    </location>
</feature>
<dbReference type="GO" id="GO:0006629">
    <property type="term" value="P:lipid metabolic process"/>
    <property type="evidence" value="ECO:0007669"/>
    <property type="project" value="InterPro"/>
</dbReference>
<name>A0A2V0P3M9_9CHLO</name>